<protein>
    <submittedName>
        <fullName evidence="8">MFS transporter</fullName>
    </submittedName>
</protein>
<feature type="transmembrane region" description="Helical" evidence="6">
    <location>
        <begin position="96"/>
        <end position="115"/>
    </location>
</feature>
<dbReference type="RefSeq" id="WP_135374507.1">
    <property type="nucleotide sequence ID" value="NZ_RKLY01000043.1"/>
</dbReference>
<evidence type="ECO:0000256" key="2">
    <source>
        <dbReference type="ARBA" id="ARBA00022448"/>
    </source>
</evidence>
<evidence type="ECO:0000256" key="3">
    <source>
        <dbReference type="ARBA" id="ARBA00022692"/>
    </source>
</evidence>
<dbReference type="PANTHER" id="PTHR23519:SF1">
    <property type="entry name" value="AUTOPHAGY-RELATED PROTEIN 22"/>
    <property type="match status" value="1"/>
</dbReference>
<feature type="transmembrane region" description="Helical" evidence="6">
    <location>
        <begin position="21"/>
        <end position="47"/>
    </location>
</feature>
<keyword evidence="3 6" id="KW-0812">Transmembrane</keyword>
<keyword evidence="9" id="KW-1185">Reference proteome</keyword>
<evidence type="ECO:0000313" key="9">
    <source>
        <dbReference type="Proteomes" id="UP000298021"/>
    </source>
</evidence>
<dbReference type="InterPro" id="IPR036259">
    <property type="entry name" value="MFS_trans_sf"/>
</dbReference>
<evidence type="ECO:0000256" key="1">
    <source>
        <dbReference type="ARBA" id="ARBA00004651"/>
    </source>
</evidence>
<dbReference type="Proteomes" id="UP000298021">
    <property type="component" value="Unassembled WGS sequence"/>
</dbReference>
<dbReference type="InterPro" id="IPR020846">
    <property type="entry name" value="MFS_dom"/>
</dbReference>
<comment type="subcellular location">
    <subcellularLocation>
        <location evidence="1">Cell membrane</location>
        <topology evidence="1">Multi-pass membrane protein</topology>
    </subcellularLocation>
</comment>
<dbReference type="InterPro" id="IPR024671">
    <property type="entry name" value="Atg22-like"/>
</dbReference>
<dbReference type="Gene3D" id="1.20.1250.20">
    <property type="entry name" value="MFS general substrate transporter like domains"/>
    <property type="match status" value="2"/>
</dbReference>
<dbReference type="Pfam" id="PF11700">
    <property type="entry name" value="ATG22"/>
    <property type="match status" value="1"/>
</dbReference>
<gene>
    <name evidence="8" type="ORF">EGT49_11760</name>
</gene>
<organism evidence="8 9">
    <name type="scientific">Companilactobacillus suantsaicola</name>
    <dbReference type="NCBI Taxonomy" id="2487723"/>
    <lineage>
        <taxon>Bacteria</taxon>
        <taxon>Bacillati</taxon>
        <taxon>Bacillota</taxon>
        <taxon>Bacilli</taxon>
        <taxon>Lactobacillales</taxon>
        <taxon>Lactobacillaceae</taxon>
        <taxon>Companilactobacillus</taxon>
    </lineage>
</organism>
<proteinExistence type="predicted"/>
<feature type="transmembrane region" description="Helical" evidence="6">
    <location>
        <begin position="161"/>
        <end position="180"/>
    </location>
</feature>
<dbReference type="EMBL" id="RKLY01000043">
    <property type="protein sequence ID" value="TGD21206.1"/>
    <property type="molecule type" value="Genomic_DNA"/>
</dbReference>
<evidence type="ECO:0000256" key="6">
    <source>
        <dbReference type="SAM" id="Phobius"/>
    </source>
</evidence>
<keyword evidence="5 6" id="KW-0472">Membrane</keyword>
<evidence type="ECO:0000256" key="5">
    <source>
        <dbReference type="ARBA" id="ARBA00023136"/>
    </source>
</evidence>
<evidence type="ECO:0000256" key="4">
    <source>
        <dbReference type="ARBA" id="ARBA00022989"/>
    </source>
</evidence>
<dbReference type="InterPro" id="IPR050495">
    <property type="entry name" value="ATG22/LtaA_families"/>
</dbReference>
<dbReference type="AlphaFoldDB" id="A0A4Z0JGX9"/>
<reference evidence="8 9" key="1">
    <citation type="submission" date="2018-10" db="EMBL/GenBank/DDBJ databases">
        <title>Lactobacillus sp. R7 and Lactobacillus sp. R19 isolated from fermented mustard green product of Taiwan.</title>
        <authorList>
            <person name="Lin S.-T."/>
        </authorList>
    </citation>
    <scope>NUCLEOTIDE SEQUENCE [LARGE SCALE GENOMIC DNA]</scope>
    <source>
        <strain evidence="8 9">BCRC 81127</strain>
    </source>
</reference>
<evidence type="ECO:0000259" key="7">
    <source>
        <dbReference type="PROSITE" id="PS50850"/>
    </source>
</evidence>
<feature type="transmembrane region" description="Helical" evidence="6">
    <location>
        <begin position="248"/>
        <end position="272"/>
    </location>
</feature>
<feature type="domain" description="Major facilitator superfamily (MFS) profile" evidence="7">
    <location>
        <begin position="247"/>
        <end position="438"/>
    </location>
</feature>
<feature type="transmembrane region" description="Helical" evidence="6">
    <location>
        <begin position="313"/>
        <end position="331"/>
    </location>
</feature>
<keyword evidence="4 6" id="KW-1133">Transmembrane helix</keyword>
<feature type="transmembrane region" description="Helical" evidence="6">
    <location>
        <begin position="400"/>
        <end position="421"/>
    </location>
</feature>
<dbReference type="SUPFAM" id="SSF103473">
    <property type="entry name" value="MFS general substrate transporter"/>
    <property type="match status" value="1"/>
</dbReference>
<feature type="transmembrane region" description="Helical" evidence="6">
    <location>
        <begin position="284"/>
        <end position="304"/>
    </location>
</feature>
<dbReference type="PROSITE" id="PS50850">
    <property type="entry name" value="MFS"/>
    <property type="match status" value="1"/>
</dbReference>
<name>A0A4Z0JGX9_9LACO</name>
<feature type="transmembrane region" description="Helical" evidence="6">
    <location>
        <begin position="192"/>
        <end position="211"/>
    </location>
</feature>
<comment type="caution">
    <text evidence="8">The sequence shown here is derived from an EMBL/GenBank/DDBJ whole genome shotgun (WGS) entry which is preliminary data.</text>
</comment>
<feature type="transmembrane region" description="Helical" evidence="6">
    <location>
        <begin position="67"/>
        <end position="89"/>
    </location>
</feature>
<dbReference type="OrthoDB" id="9768783at2"/>
<sequence length="438" mass="48393">MISLKRSINSKINKSKINKEQWSWIMYDWANSAYGIIVTTAVLPVYFKSVAANNGVSAASSTAFWGYANSFSTLLVSLLAPFLGALADYPNFKKRLLSLFCWLGIVMTVGLAFVPAAQWQLLLLVYIFSAIGYSVSNLFYDSFLTDVANDSQMNKISTHGYAFGYLGGVLAFILFLVLQLTSGFGQLDGTGIARWSFIIAAAWWLFFYLPLQKNVTQKYSVEPTKAPFKGSFKRVFQTIKHIKQYKQVAWFLVAYFFYIDGVDTIFTMATAIGLDIGIKTTELMIVMLVVQLIAVPFSILFGWLADKTSTRKGILLGIIVYLLICVYALRLQTSFDFWVLAILVGTSQGGLQALSRSYFGQIIPKESGSEFYGFLNILGKFSAVMGPFIVAIVTQMTGKSTIGAASLSVLFLVGLVIFAILPKLSKTESGASRLDSDR</sequence>
<accession>A0A4Z0JGX9</accession>
<feature type="transmembrane region" description="Helical" evidence="6">
    <location>
        <begin position="121"/>
        <end position="140"/>
    </location>
</feature>
<dbReference type="GO" id="GO:0005886">
    <property type="term" value="C:plasma membrane"/>
    <property type="evidence" value="ECO:0007669"/>
    <property type="project" value="UniProtKB-SubCell"/>
</dbReference>
<dbReference type="CDD" id="cd17482">
    <property type="entry name" value="MFS_YxiO_like"/>
    <property type="match status" value="1"/>
</dbReference>
<dbReference type="GO" id="GO:0022857">
    <property type="term" value="F:transmembrane transporter activity"/>
    <property type="evidence" value="ECO:0007669"/>
    <property type="project" value="InterPro"/>
</dbReference>
<keyword evidence="2" id="KW-0813">Transport</keyword>
<dbReference type="PANTHER" id="PTHR23519">
    <property type="entry name" value="AUTOPHAGY-RELATED PROTEIN 22"/>
    <property type="match status" value="1"/>
</dbReference>
<feature type="transmembrane region" description="Helical" evidence="6">
    <location>
        <begin position="371"/>
        <end position="394"/>
    </location>
</feature>
<evidence type="ECO:0000313" key="8">
    <source>
        <dbReference type="EMBL" id="TGD21206.1"/>
    </source>
</evidence>